<name>K6Y9R7_9ALTE</name>
<gene>
    <name evidence="1" type="ORF">GLIP_0742</name>
</gene>
<proteinExistence type="predicted"/>
<dbReference type="EMBL" id="BAEN01000020">
    <property type="protein sequence ID" value="GAC13388.1"/>
    <property type="molecule type" value="Genomic_DNA"/>
</dbReference>
<sequence>MTVIFPKLLQVLNYFCDCGTLLRLNISKTIILSTGTLDGKTTYKLWRNRT</sequence>
<protein>
    <submittedName>
        <fullName evidence="1">Uncharacterized protein</fullName>
    </submittedName>
</protein>
<accession>K6Y9R7</accession>
<reference evidence="1 2" key="1">
    <citation type="journal article" date="2017" name="Antonie Van Leeuwenhoek">
        <title>Rhizobium rhizosphaerae sp. nov., a novel species isolated from rice rhizosphere.</title>
        <authorList>
            <person name="Zhao J.J."/>
            <person name="Zhang J."/>
            <person name="Zhang R.J."/>
            <person name="Zhang C.W."/>
            <person name="Yin H.Q."/>
            <person name="Zhang X.X."/>
        </authorList>
    </citation>
    <scope>NUCLEOTIDE SEQUENCE [LARGE SCALE GENOMIC DNA]</scope>
    <source>
        <strain evidence="1 2">E3</strain>
    </source>
</reference>
<dbReference type="Proteomes" id="UP000006334">
    <property type="component" value="Unassembled WGS sequence"/>
</dbReference>
<evidence type="ECO:0000313" key="1">
    <source>
        <dbReference type="EMBL" id="GAC13388.1"/>
    </source>
</evidence>
<comment type="caution">
    <text evidence="1">The sequence shown here is derived from an EMBL/GenBank/DDBJ whole genome shotgun (WGS) entry which is preliminary data.</text>
</comment>
<keyword evidence="2" id="KW-1185">Reference proteome</keyword>
<dbReference type="STRING" id="1127673.GLIP_0742"/>
<evidence type="ECO:0000313" key="2">
    <source>
        <dbReference type="Proteomes" id="UP000006334"/>
    </source>
</evidence>
<organism evidence="1 2">
    <name type="scientific">Aliiglaciecola lipolytica E3</name>
    <dbReference type="NCBI Taxonomy" id="1127673"/>
    <lineage>
        <taxon>Bacteria</taxon>
        <taxon>Pseudomonadati</taxon>
        <taxon>Pseudomonadota</taxon>
        <taxon>Gammaproteobacteria</taxon>
        <taxon>Alteromonadales</taxon>
        <taxon>Alteromonadaceae</taxon>
        <taxon>Aliiglaciecola</taxon>
    </lineage>
</organism>
<dbReference type="AlphaFoldDB" id="K6Y9R7"/>